<evidence type="ECO:0000256" key="1">
    <source>
        <dbReference type="ARBA" id="ARBA00005272"/>
    </source>
</evidence>
<evidence type="ECO:0000256" key="8">
    <source>
        <dbReference type="SAM" id="MobiDB-lite"/>
    </source>
</evidence>
<dbReference type="EC" id="1.6.5.9" evidence="2"/>
<dbReference type="PRINTS" id="PR00368">
    <property type="entry name" value="FADPNR"/>
</dbReference>
<reference evidence="10" key="1">
    <citation type="submission" date="2023-06" db="EMBL/GenBank/DDBJ databases">
        <title>Phylogenetic Diversity of Rhizobium strains.</title>
        <authorList>
            <person name="Moura F.T."/>
            <person name="Helene L.C.F."/>
            <person name="Hungria M."/>
        </authorList>
    </citation>
    <scope>NUCLEOTIDE SEQUENCE</scope>
    <source>
        <strain evidence="10">CCGE524</strain>
    </source>
</reference>
<evidence type="ECO:0000256" key="5">
    <source>
        <dbReference type="ARBA" id="ARBA00023002"/>
    </source>
</evidence>
<dbReference type="PANTHER" id="PTHR43706">
    <property type="entry name" value="NADH DEHYDROGENASE"/>
    <property type="match status" value="1"/>
</dbReference>
<evidence type="ECO:0000313" key="11">
    <source>
        <dbReference type="Proteomes" id="UP001172630"/>
    </source>
</evidence>
<keyword evidence="11" id="KW-1185">Reference proteome</keyword>
<keyword evidence="6" id="KW-0520">NAD</keyword>
<accession>A0ABT7KLN7</accession>
<evidence type="ECO:0000259" key="9">
    <source>
        <dbReference type="Pfam" id="PF07992"/>
    </source>
</evidence>
<organism evidence="10 11">
    <name type="scientific">Rhizobium calliandrae</name>
    <dbReference type="NCBI Taxonomy" id="1312182"/>
    <lineage>
        <taxon>Bacteria</taxon>
        <taxon>Pseudomonadati</taxon>
        <taxon>Pseudomonadota</taxon>
        <taxon>Alphaproteobacteria</taxon>
        <taxon>Hyphomicrobiales</taxon>
        <taxon>Rhizobiaceae</taxon>
        <taxon>Rhizobium/Agrobacterium group</taxon>
        <taxon>Rhizobium</taxon>
    </lineage>
</organism>
<comment type="similarity">
    <text evidence="1">Belongs to the NADH dehydrogenase family.</text>
</comment>
<evidence type="ECO:0000256" key="4">
    <source>
        <dbReference type="ARBA" id="ARBA00022827"/>
    </source>
</evidence>
<dbReference type="Proteomes" id="UP001172630">
    <property type="component" value="Unassembled WGS sequence"/>
</dbReference>
<evidence type="ECO:0000313" key="10">
    <source>
        <dbReference type="EMBL" id="MDL2409559.1"/>
    </source>
</evidence>
<gene>
    <name evidence="10" type="ORF">PY650_28805</name>
</gene>
<feature type="compositionally biased region" description="Polar residues" evidence="8">
    <location>
        <begin position="447"/>
        <end position="466"/>
    </location>
</feature>
<dbReference type="InterPro" id="IPR036188">
    <property type="entry name" value="FAD/NAD-bd_sf"/>
</dbReference>
<feature type="domain" description="FAD/NAD(P)-binding" evidence="9">
    <location>
        <begin position="22"/>
        <end position="340"/>
    </location>
</feature>
<dbReference type="Gene3D" id="3.50.50.100">
    <property type="match status" value="1"/>
</dbReference>
<evidence type="ECO:0000256" key="2">
    <source>
        <dbReference type="ARBA" id="ARBA00012637"/>
    </source>
</evidence>
<comment type="catalytic activity">
    <reaction evidence="7">
        <text>a quinone + NADH + H(+) = a quinol + NAD(+)</text>
        <dbReference type="Rhea" id="RHEA:46160"/>
        <dbReference type="ChEBI" id="CHEBI:15378"/>
        <dbReference type="ChEBI" id="CHEBI:24646"/>
        <dbReference type="ChEBI" id="CHEBI:57540"/>
        <dbReference type="ChEBI" id="CHEBI:57945"/>
        <dbReference type="ChEBI" id="CHEBI:132124"/>
        <dbReference type="EC" id="1.6.5.9"/>
    </reaction>
</comment>
<comment type="caution">
    <text evidence="10">The sequence shown here is derived from an EMBL/GenBank/DDBJ whole genome shotgun (WGS) entry which is preliminary data.</text>
</comment>
<sequence length="466" mass="50306">MIPSDSFTDVPRAPTCGTSRCKIVVIGAGFAGVAAVRELRSVNADITLVDRNNHHLFQPFLFQVATSILEPAEIATPIRSLLYELPNVQVEMREATRIDPSLRRVVMNEGDDLSYDILVVATGAQTSYFGHDVDWSQHALGLKSLGDAITARNRLLKAFERAEVEPDPKKRARDMTVVVVGGGPTGVAIAGTISEFTQRTLATDFRNIDLRDARIVLVQSGPRLLPQFSEKHSAYAARALERQGVEVKLGAPVIHVDATGVIAGDERIKAATVLWCSGVQGGPVARTLGEYVKPDGRVAVLNDFSLPDHPDCFVIGDAAYVIGPDGRPLPGLASLAQHQGRYVGRLIAARLSGTAPHKPYQACTPGKLATVSRHVGIAEFRGHSITGYLAWLMWGLLHLRTLSGGGYAKFSILANWVRLLITYRRSGRLIVEPSRAVANTVAPARNVNDTPQDAPSGTLQTAAVRR</sequence>
<dbReference type="SUPFAM" id="SSF51905">
    <property type="entry name" value="FAD/NAD(P)-binding domain"/>
    <property type="match status" value="1"/>
</dbReference>
<name>A0ABT7KLN7_9HYPH</name>
<keyword evidence="3" id="KW-0285">Flavoprotein</keyword>
<evidence type="ECO:0000256" key="6">
    <source>
        <dbReference type="ARBA" id="ARBA00023027"/>
    </source>
</evidence>
<dbReference type="EMBL" id="JARFYN010000054">
    <property type="protein sequence ID" value="MDL2409559.1"/>
    <property type="molecule type" value="Genomic_DNA"/>
</dbReference>
<dbReference type="InterPro" id="IPR045024">
    <property type="entry name" value="NDH-2"/>
</dbReference>
<dbReference type="GO" id="GO:0016491">
    <property type="term" value="F:oxidoreductase activity"/>
    <property type="evidence" value="ECO:0007669"/>
    <property type="project" value="UniProtKB-KW"/>
</dbReference>
<dbReference type="InterPro" id="IPR023753">
    <property type="entry name" value="FAD/NAD-binding_dom"/>
</dbReference>
<dbReference type="RefSeq" id="WP_285883148.1">
    <property type="nucleotide sequence ID" value="NZ_JARFYN010000054.1"/>
</dbReference>
<feature type="region of interest" description="Disordered" evidence="8">
    <location>
        <begin position="445"/>
        <end position="466"/>
    </location>
</feature>
<evidence type="ECO:0000256" key="7">
    <source>
        <dbReference type="ARBA" id="ARBA00047599"/>
    </source>
</evidence>
<proteinExistence type="inferred from homology"/>
<protein>
    <recommendedName>
        <fullName evidence="2">NADH:ubiquinone reductase (non-electrogenic)</fullName>
        <ecNumber evidence="2">1.6.5.9</ecNumber>
    </recommendedName>
</protein>
<evidence type="ECO:0000256" key="3">
    <source>
        <dbReference type="ARBA" id="ARBA00022630"/>
    </source>
</evidence>
<keyword evidence="4" id="KW-0274">FAD</keyword>
<dbReference type="Pfam" id="PF07992">
    <property type="entry name" value="Pyr_redox_2"/>
    <property type="match status" value="1"/>
</dbReference>
<dbReference type="PRINTS" id="PR00411">
    <property type="entry name" value="PNDRDTASEI"/>
</dbReference>
<dbReference type="PANTHER" id="PTHR43706:SF47">
    <property type="entry name" value="EXTERNAL NADH-UBIQUINONE OXIDOREDUCTASE 1, MITOCHONDRIAL-RELATED"/>
    <property type="match status" value="1"/>
</dbReference>
<keyword evidence="5 10" id="KW-0560">Oxidoreductase</keyword>